<dbReference type="AlphaFoldDB" id="A0A8J2NWN4"/>
<evidence type="ECO:0000313" key="2">
    <source>
        <dbReference type="Proteomes" id="UP000708208"/>
    </source>
</evidence>
<dbReference type="Proteomes" id="UP000708208">
    <property type="component" value="Unassembled WGS sequence"/>
</dbReference>
<name>A0A8J2NWN4_9HEXA</name>
<proteinExistence type="predicted"/>
<accession>A0A8J2NWN4</accession>
<gene>
    <name evidence="1" type="ORF">AFUS01_LOCUS6782</name>
</gene>
<dbReference type="EMBL" id="CAJVCH010044817">
    <property type="protein sequence ID" value="CAG7717319.1"/>
    <property type="molecule type" value="Genomic_DNA"/>
</dbReference>
<evidence type="ECO:0000313" key="1">
    <source>
        <dbReference type="EMBL" id="CAG7717319.1"/>
    </source>
</evidence>
<keyword evidence="2" id="KW-1185">Reference proteome</keyword>
<organism evidence="1 2">
    <name type="scientific">Allacma fusca</name>
    <dbReference type="NCBI Taxonomy" id="39272"/>
    <lineage>
        <taxon>Eukaryota</taxon>
        <taxon>Metazoa</taxon>
        <taxon>Ecdysozoa</taxon>
        <taxon>Arthropoda</taxon>
        <taxon>Hexapoda</taxon>
        <taxon>Collembola</taxon>
        <taxon>Symphypleona</taxon>
        <taxon>Sminthuridae</taxon>
        <taxon>Allacma</taxon>
    </lineage>
</organism>
<sequence>MRSQLSVTTHLCSHVSPTWNSYLLERPDTTPYKVIVPEM</sequence>
<feature type="non-terminal residue" evidence="1">
    <location>
        <position position="1"/>
    </location>
</feature>
<protein>
    <submittedName>
        <fullName evidence="1">Uncharacterized protein</fullName>
    </submittedName>
</protein>
<reference evidence="1" key="1">
    <citation type="submission" date="2021-06" db="EMBL/GenBank/DDBJ databases">
        <authorList>
            <person name="Hodson N. C."/>
            <person name="Mongue J. A."/>
            <person name="Jaron S. K."/>
        </authorList>
    </citation>
    <scope>NUCLEOTIDE SEQUENCE</scope>
</reference>
<comment type="caution">
    <text evidence="1">The sequence shown here is derived from an EMBL/GenBank/DDBJ whole genome shotgun (WGS) entry which is preliminary data.</text>
</comment>